<feature type="domain" description="CobN/magnesium chelatase" evidence="1">
    <location>
        <begin position="700"/>
        <end position="1096"/>
    </location>
</feature>
<dbReference type="PANTHER" id="PTHR44119">
    <property type="entry name" value="MAGNESIUM-CHELATASE SUBUNIT CHLH, CHLOROPLASTIC"/>
    <property type="match status" value="1"/>
</dbReference>
<evidence type="ECO:0000313" key="2">
    <source>
        <dbReference type="EMBL" id="VCU08543.1"/>
    </source>
</evidence>
<dbReference type="EMBL" id="UWOC01000131">
    <property type="protein sequence ID" value="VCU08543.1"/>
    <property type="molecule type" value="Genomic_DNA"/>
</dbReference>
<dbReference type="PANTHER" id="PTHR44119:SF4">
    <property type="entry name" value="AEROBIC COBALTOCHELATASE SUBUNIT COBN"/>
    <property type="match status" value="1"/>
</dbReference>
<dbReference type="RefSeq" id="WP_129608626.1">
    <property type="nucleotide sequence ID" value="NZ_UWOC01000131.1"/>
</dbReference>
<accession>A0A447CTJ9</accession>
<keyword evidence="3" id="KW-1185">Reference proteome</keyword>
<gene>
    <name evidence="2" type="primary">cobN_2</name>
    <name evidence="2" type="ORF">RHODGE_RHODGE_01708</name>
</gene>
<sequence>MHILLREKHGLEEAAAAEDLGQSPADLVVLSFADSDLGAFAAGWRAGRDALPSLRLANLARLQHPLSVDLYIEKTLSGARGILIRLLGGLDYWRYGVEQVRALAAAKSIALAIVPGDGRDDPRLDAASNVPASTLRRLRALCDMGGPRAAQGALAQLALASGLSAVPLLGVKALPRHGFFPGDPAACPVASPAPGDAPRALVVFYRALVAADDTAPVAALAEALAARGLVPVPVFVGSLKEPDTRAWLRDQLGRIAPDVIVNATAFSARDADGGPFDEADAPVLQVALAGSSEAAWTAAERGLSPSDLAIHVVLPEIDGRLFAGAVSFKTPEPPDPDLGFARVIHGPQPERVAAAAERAAAWARLRRTPRAARRLALVLSAYPGRDDQIAHAVGLDAPASAVAVLRLLSDAGYAVADAPADRGALVGGLLAETATWPLADYVVALADLPAPLRDELFAQWGAPESDPAVRDGVVRFRAIRCGDVIVAAQPERGARADRAAEYHDARRPPRHGFVAFHLWLRRAVGIDALVHLGAHGTLEWLPGKSVALSGACWPDALLGPIPVAYPFIVNDPGEAATAKRRLGAVTIGHMTPPQRRGPLPPGLHTVERLLDEYSNADGLDPRRRERLARDIVAAAHDSGLDRDCGVTDDMAPRDAVVKLDAFVCDVKATLFSDGLHVFGQPPALPDDRENLDLDGMDFDACAAAERDGLLAALDGRMVAPGPAGSPWRGRRDVLPTGRNLFAVDPRAVPSRAATVQGERLADALLTRHLQDHGDYPKSLVVDLWGSATMRTAGEEFAMALRLLGVVPVWDDTSDRVRGFEVLTLAQLGRPRIDVTLRISGLFRDVFPTLPVLFEQAVAALAGRDEPADENPYVGRDAGPRVFGPAPGGYGVGVAEAVDALTPETVAAAAEAWLAGSAYAYGAADDGTPARAALEARTATADAFVHTQDLPETDLLMAPDYAAHEAGFAAAARALGGRPALYHADSARADDPRMRTLPEEIARVVRGRAANPLWVAGQMRHGFRGAAEIAWTLDQMALFAHLAGAVESHHFDLYFDATLGDDTVRDFLDHANPHAAEAMRRRFRQLVEAGYWTTRRNSAIEAIAPTETTA</sequence>
<name>A0A447CTJ9_9BRAD</name>
<dbReference type="NCBIfam" id="NF008973">
    <property type="entry name" value="PRK12321.1"/>
    <property type="match status" value="1"/>
</dbReference>
<feature type="domain" description="CobN/magnesium chelatase" evidence="1">
    <location>
        <begin position="195"/>
        <end position="683"/>
    </location>
</feature>
<reference evidence="3" key="1">
    <citation type="submission" date="2018-10" db="EMBL/GenBank/DDBJ databases">
        <authorList>
            <person name="Peiro R."/>
            <person name="Begona"/>
            <person name="Cbmso G."/>
            <person name="Lopez M."/>
            <person name="Gonzalez S."/>
            <person name="Sacristan E."/>
            <person name="Castillo E."/>
        </authorList>
    </citation>
    <scope>NUCLEOTIDE SEQUENCE [LARGE SCALE GENOMIC DNA]</scope>
</reference>
<dbReference type="Pfam" id="PF02514">
    <property type="entry name" value="CobN-Mg_chel"/>
    <property type="match status" value="2"/>
</dbReference>
<dbReference type="CDD" id="cd10150">
    <property type="entry name" value="CobN_like"/>
    <property type="match status" value="1"/>
</dbReference>
<protein>
    <submittedName>
        <fullName evidence="2">Aerobic cobaltochelatase subunit CobN</fullName>
    </submittedName>
</protein>
<evidence type="ECO:0000313" key="3">
    <source>
        <dbReference type="Proteomes" id="UP000289200"/>
    </source>
</evidence>
<comment type="caution">
    <text evidence="2">The sequence shown here is derived from an EMBL/GenBank/DDBJ whole genome shotgun (WGS) entry which is preliminary data.</text>
</comment>
<dbReference type="OrthoDB" id="9757976at2"/>
<dbReference type="AlphaFoldDB" id="A0A447CTJ9"/>
<dbReference type="InterPro" id="IPR003672">
    <property type="entry name" value="CobN/Mg_chltase"/>
</dbReference>
<evidence type="ECO:0000259" key="1">
    <source>
        <dbReference type="Pfam" id="PF02514"/>
    </source>
</evidence>
<proteinExistence type="predicted"/>
<organism evidence="2 3">
    <name type="scientific">Rhodoplanes serenus</name>
    <dbReference type="NCBI Taxonomy" id="200615"/>
    <lineage>
        <taxon>Bacteria</taxon>
        <taxon>Pseudomonadati</taxon>
        <taxon>Pseudomonadota</taxon>
        <taxon>Alphaproteobacteria</taxon>
        <taxon>Hyphomicrobiales</taxon>
        <taxon>Nitrobacteraceae</taxon>
        <taxon>Rhodoplanes</taxon>
    </lineage>
</organism>
<dbReference type="Proteomes" id="UP000289200">
    <property type="component" value="Unassembled WGS sequence"/>
</dbReference>